<keyword evidence="4" id="KW-1015">Disulfide bond</keyword>
<feature type="binding site" evidence="3">
    <location>
        <position position="163"/>
    </location>
    <ligand>
        <name>Cu cation</name>
        <dbReference type="ChEBI" id="CHEBI:23378"/>
    </ligand>
</feature>
<dbReference type="CDD" id="cd02968">
    <property type="entry name" value="SCO"/>
    <property type="match status" value="1"/>
</dbReference>
<feature type="binding site" evidence="3">
    <location>
        <position position="71"/>
    </location>
    <ligand>
        <name>Cu cation</name>
        <dbReference type="ChEBI" id="CHEBI:23378"/>
    </ligand>
</feature>
<dbReference type="InterPro" id="IPR036249">
    <property type="entry name" value="Thioredoxin-like_sf"/>
</dbReference>
<evidence type="ECO:0000313" key="6">
    <source>
        <dbReference type="Proteomes" id="UP000268192"/>
    </source>
</evidence>
<dbReference type="InterPro" id="IPR003782">
    <property type="entry name" value="SCO1/SenC"/>
</dbReference>
<dbReference type="OrthoDB" id="9790194at2"/>
<dbReference type="KEGG" id="abaw:D5400_08420"/>
<keyword evidence="2 3" id="KW-0186">Copper</keyword>
<proteinExistence type="inferred from homology"/>
<evidence type="ECO:0000256" key="2">
    <source>
        <dbReference type="ARBA" id="ARBA00023008"/>
    </source>
</evidence>
<feature type="binding site" evidence="3">
    <location>
        <position position="75"/>
    </location>
    <ligand>
        <name>Cu cation</name>
        <dbReference type="ChEBI" id="CHEBI:23378"/>
    </ligand>
</feature>
<keyword evidence="6" id="KW-1185">Reference proteome</keyword>
<evidence type="ECO:0000313" key="5">
    <source>
        <dbReference type="EMBL" id="AZN71289.1"/>
    </source>
</evidence>
<protein>
    <submittedName>
        <fullName evidence="5">SCO family protein</fullName>
    </submittedName>
</protein>
<dbReference type="SUPFAM" id="SSF52833">
    <property type="entry name" value="Thioredoxin-like"/>
    <property type="match status" value="1"/>
</dbReference>
<dbReference type="PANTHER" id="PTHR12151:SF25">
    <property type="entry name" value="LINALOOL DEHYDRATASE_ISOMERASE DOMAIN-CONTAINING PROTEIN"/>
    <property type="match status" value="1"/>
</dbReference>
<dbReference type="Proteomes" id="UP000268192">
    <property type="component" value="Chromosome"/>
</dbReference>
<dbReference type="PANTHER" id="PTHR12151">
    <property type="entry name" value="ELECTRON TRANSPORT PROTIN SCO1/SENC FAMILY MEMBER"/>
    <property type="match status" value="1"/>
</dbReference>
<dbReference type="EMBL" id="CP032509">
    <property type="protein sequence ID" value="AZN71289.1"/>
    <property type="molecule type" value="Genomic_DNA"/>
</dbReference>
<dbReference type="Gene3D" id="3.40.30.10">
    <property type="entry name" value="Glutaredoxin"/>
    <property type="match status" value="1"/>
</dbReference>
<keyword evidence="3" id="KW-0479">Metal-binding</keyword>
<gene>
    <name evidence="5" type="ORF">D5400_08420</name>
</gene>
<dbReference type="FunFam" id="3.40.30.10:FF:000013">
    <property type="entry name" value="Blast:Protein SCO1 homolog, mitochondrial"/>
    <property type="match status" value="1"/>
</dbReference>
<feature type="disulfide bond" description="Redox-active" evidence="4">
    <location>
        <begin position="71"/>
        <end position="75"/>
    </location>
</feature>
<accession>A0A3S9B2X0</accession>
<dbReference type="GO" id="GO:0046872">
    <property type="term" value="F:metal ion binding"/>
    <property type="evidence" value="ECO:0007669"/>
    <property type="project" value="UniProtKB-KW"/>
</dbReference>
<comment type="similarity">
    <text evidence="1">Belongs to the SCO1/2 family.</text>
</comment>
<sequence length="199" mass="21792">MVFFRTALWALVIIFAGVLAWVSYQFTRTAGPGGEEPYGVDFALVDASGQEITEEAFRGQPTALFFGFTHCPDVCPTTLFELDGWMQQVDPEGDDLNAYMVTVDPERDTPELLSGYLSNVSNRIGGITGEPGAVAEMVQGFNVYARKVPLDENDPEGDYTMDHTASVFLLDENGRFRSTIAYGENADTAVQKLRNLIGG</sequence>
<reference evidence="5 6" key="1">
    <citation type="submission" date="2018-09" db="EMBL/GenBank/DDBJ databases">
        <title>Marinorhizobium profundi gen. nov., sp. nov., isolated from a deep-sea sediment sample from the New Britain Trench and proposal of Marinorhizobiaceae fam. nov. in the order Rhizobiales of the class Alphaproteobacteria.</title>
        <authorList>
            <person name="Cao J."/>
        </authorList>
    </citation>
    <scope>NUCLEOTIDE SEQUENCE [LARGE SCALE GENOMIC DNA]</scope>
    <source>
        <strain evidence="5 6">WS11</strain>
    </source>
</reference>
<name>A0A3S9B2X0_9HYPH</name>
<evidence type="ECO:0000256" key="1">
    <source>
        <dbReference type="ARBA" id="ARBA00010996"/>
    </source>
</evidence>
<dbReference type="Pfam" id="PF02630">
    <property type="entry name" value="SCO1-SenC"/>
    <property type="match status" value="1"/>
</dbReference>
<evidence type="ECO:0000256" key="4">
    <source>
        <dbReference type="PIRSR" id="PIRSR603782-2"/>
    </source>
</evidence>
<evidence type="ECO:0000256" key="3">
    <source>
        <dbReference type="PIRSR" id="PIRSR603782-1"/>
    </source>
</evidence>
<dbReference type="AlphaFoldDB" id="A0A3S9B2X0"/>
<organism evidence="5 6">
    <name type="scientific">Georhizobium profundi</name>
    <dbReference type="NCBI Taxonomy" id="2341112"/>
    <lineage>
        <taxon>Bacteria</taxon>
        <taxon>Pseudomonadati</taxon>
        <taxon>Pseudomonadota</taxon>
        <taxon>Alphaproteobacteria</taxon>
        <taxon>Hyphomicrobiales</taxon>
        <taxon>Rhizobiaceae</taxon>
        <taxon>Georhizobium</taxon>
    </lineage>
</organism>
<dbReference type="RefSeq" id="WP_126009468.1">
    <property type="nucleotide sequence ID" value="NZ_CP032509.1"/>
</dbReference>